<sequence>MVIFLNLALAGLRLGLKNCQVGEKWIFDDYSYLCKGLGT</sequence>
<protein>
    <recommendedName>
        <fullName evidence="2">ADP compounds hydrolase NudE</fullName>
    </recommendedName>
</protein>
<gene>
    <name evidence="1" type="ORF">MNB_SUP05-SYMBIONT-5-1230</name>
</gene>
<reference evidence="1" key="1">
    <citation type="submission" date="2016-10" db="EMBL/GenBank/DDBJ databases">
        <authorList>
            <person name="de Groot N.N."/>
        </authorList>
    </citation>
    <scope>NUCLEOTIDE SEQUENCE</scope>
</reference>
<organism evidence="1">
    <name type="scientific">hydrothermal vent metagenome</name>
    <dbReference type="NCBI Taxonomy" id="652676"/>
    <lineage>
        <taxon>unclassified sequences</taxon>
        <taxon>metagenomes</taxon>
        <taxon>ecological metagenomes</taxon>
    </lineage>
</organism>
<accession>A0A1W1E6R4</accession>
<evidence type="ECO:0000313" key="1">
    <source>
        <dbReference type="EMBL" id="SFV89547.1"/>
    </source>
</evidence>
<dbReference type="EMBL" id="FPHZ01000235">
    <property type="protein sequence ID" value="SFV89547.1"/>
    <property type="molecule type" value="Genomic_DNA"/>
</dbReference>
<evidence type="ECO:0008006" key="2">
    <source>
        <dbReference type="Google" id="ProtNLM"/>
    </source>
</evidence>
<dbReference type="AlphaFoldDB" id="A0A1W1E6R4"/>
<proteinExistence type="predicted"/>
<name>A0A1W1E6R4_9ZZZZ</name>